<feature type="region of interest" description="Disordered" evidence="1">
    <location>
        <begin position="76"/>
        <end position="99"/>
    </location>
</feature>
<sequence>MIHSKELASLNQMALGKDFSNPLIVDSLLKTIWLSPCCYNEALAIPEQIATGKETSNPFMAGSLSKTTRLTSLLRTRSGEKGGSTVSTARPEVDTARPEVHTTNEPVITADIKYPIELVNGRLIGSDIVLRANHHAVIAYDEKIVRIPNRDDVLIVQVTKKKTEDKSEEKRLENVPTVRDKLNFKSTWSQGAPVLFVKKKDGSFWMCIDYRKLNKLTVKNRYPLLRINDLFDQLQGSRVYSKIDLRSGYHQLRVQEEDFPKTAFRTCYGHYEFPMMPFRLTNAPAVQFLGHVIDSKGIHMDPSKIESIKDWALPKTPTEIRQFLGLAGYY</sequence>
<dbReference type="InterPro" id="IPR043128">
    <property type="entry name" value="Rev_trsase/Diguanyl_cyclase"/>
</dbReference>
<dbReference type="PANTHER" id="PTHR24559:SF427">
    <property type="entry name" value="RNA-DIRECTED DNA POLYMERASE"/>
    <property type="match status" value="1"/>
</dbReference>
<dbReference type="Pfam" id="PF00078">
    <property type="entry name" value="RVT_1"/>
    <property type="match status" value="1"/>
</dbReference>
<evidence type="ECO:0000313" key="3">
    <source>
        <dbReference type="EMBL" id="GJT03074.1"/>
    </source>
</evidence>
<accession>A0ABQ5APV0</accession>
<reference evidence="3" key="1">
    <citation type="journal article" date="2022" name="Int. J. Mol. Sci.">
        <title>Draft Genome of Tanacetum Coccineum: Genomic Comparison of Closely Related Tanacetum-Family Plants.</title>
        <authorList>
            <person name="Yamashiro T."/>
            <person name="Shiraishi A."/>
            <person name="Nakayama K."/>
            <person name="Satake H."/>
        </authorList>
    </citation>
    <scope>NUCLEOTIDE SEQUENCE</scope>
</reference>
<dbReference type="Gene3D" id="3.30.70.270">
    <property type="match status" value="2"/>
</dbReference>
<dbReference type="EMBL" id="BQNB010012397">
    <property type="protein sequence ID" value="GJT03074.1"/>
    <property type="molecule type" value="Genomic_DNA"/>
</dbReference>
<comment type="caution">
    <text evidence="3">The sequence shown here is derived from an EMBL/GenBank/DDBJ whole genome shotgun (WGS) entry which is preliminary data.</text>
</comment>
<dbReference type="SUPFAM" id="SSF56672">
    <property type="entry name" value="DNA/RNA polymerases"/>
    <property type="match status" value="1"/>
</dbReference>
<dbReference type="Proteomes" id="UP001151760">
    <property type="component" value="Unassembled WGS sequence"/>
</dbReference>
<proteinExistence type="predicted"/>
<evidence type="ECO:0000313" key="4">
    <source>
        <dbReference type="Proteomes" id="UP001151760"/>
    </source>
</evidence>
<protein>
    <recommendedName>
        <fullName evidence="2">Reverse transcriptase domain-containing protein</fullName>
    </recommendedName>
</protein>
<dbReference type="CDD" id="cd01647">
    <property type="entry name" value="RT_LTR"/>
    <property type="match status" value="1"/>
</dbReference>
<dbReference type="InterPro" id="IPR000477">
    <property type="entry name" value="RT_dom"/>
</dbReference>
<feature type="domain" description="Reverse transcriptase" evidence="2">
    <location>
        <begin position="197"/>
        <end position="286"/>
    </location>
</feature>
<gene>
    <name evidence="3" type="ORF">Tco_0824243</name>
</gene>
<name>A0ABQ5APV0_9ASTR</name>
<dbReference type="PANTHER" id="PTHR24559">
    <property type="entry name" value="TRANSPOSON TY3-I GAG-POL POLYPROTEIN"/>
    <property type="match status" value="1"/>
</dbReference>
<organism evidence="3 4">
    <name type="scientific">Tanacetum coccineum</name>
    <dbReference type="NCBI Taxonomy" id="301880"/>
    <lineage>
        <taxon>Eukaryota</taxon>
        <taxon>Viridiplantae</taxon>
        <taxon>Streptophyta</taxon>
        <taxon>Embryophyta</taxon>
        <taxon>Tracheophyta</taxon>
        <taxon>Spermatophyta</taxon>
        <taxon>Magnoliopsida</taxon>
        <taxon>eudicotyledons</taxon>
        <taxon>Gunneridae</taxon>
        <taxon>Pentapetalae</taxon>
        <taxon>asterids</taxon>
        <taxon>campanulids</taxon>
        <taxon>Asterales</taxon>
        <taxon>Asteraceae</taxon>
        <taxon>Asteroideae</taxon>
        <taxon>Anthemideae</taxon>
        <taxon>Anthemidinae</taxon>
        <taxon>Tanacetum</taxon>
    </lineage>
</organism>
<evidence type="ECO:0000259" key="2">
    <source>
        <dbReference type="Pfam" id="PF00078"/>
    </source>
</evidence>
<reference evidence="3" key="2">
    <citation type="submission" date="2022-01" db="EMBL/GenBank/DDBJ databases">
        <authorList>
            <person name="Yamashiro T."/>
            <person name="Shiraishi A."/>
            <person name="Satake H."/>
            <person name="Nakayama K."/>
        </authorList>
    </citation>
    <scope>NUCLEOTIDE SEQUENCE</scope>
</reference>
<dbReference type="InterPro" id="IPR043502">
    <property type="entry name" value="DNA/RNA_pol_sf"/>
</dbReference>
<evidence type="ECO:0000256" key="1">
    <source>
        <dbReference type="SAM" id="MobiDB-lite"/>
    </source>
</evidence>
<dbReference type="Gene3D" id="3.10.10.10">
    <property type="entry name" value="HIV Type 1 Reverse Transcriptase, subunit A, domain 1"/>
    <property type="match status" value="1"/>
</dbReference>
<dbReference type="InterPro" id="IPR053134">
    <property type="entry name" value="RNA-dir_DNA_polymerase"/>
</dbReference>
<keyword evidence="4" id="KW-1185">Reference proteome</keyword>